<evidence type="ECO:0000313" key="1">
    <source>
        <dbReference type="EMBL" id="VDO55099.1"/>
    </source>
</evidence>
<evidence type="ECO:0000313" key="2">
    <source>
        <dbReference type="Proteomes" id="UP000267606"/>
    </source>
</evidence>
<dbReference type="WBParaSite" id="OFLC_0000832101-mRNA-1">
    <property type="protein sequence ID" value="OFLC_0000832101-mRNA-1"/>
    <property type="gene ID" value="OFLC_0000832101"/>
</dbReference>
<dbReference type="STRING" id="387005.A0A183HLG0"/>
<dbReference type="EMBL" id="UZAJ01009299">
    <property type="protein sequence ID" value="VDO55099.1"/>
    <property type="molecule type" value="Genomic_DNA"/>
</dbReference>
<dbReference type="AlphaFoldDB" id="A0A183HLG0"/>
<proteinExistence type="predicted"/>
<gene>
    <name evidence="1" type="ORF">OFLC_LOCUS8322</name>
</gene>
<protein>
    <submittedName>
        <fullName evidence="3">Product</fullName>
    </submittedName>
</protein>
<dbReference type="Proteomes" id="UP000267606">
    <property type="component" value="Unassembled WGS sequence"/>
</dbReference>
<name>A0A183HLG0_9BILA</name>
<sequence>EKLQNFVIKVLVHFVKTQKLSGLKEVTDYQNMFGGFGEAVHKTITTEHTSVISVNASTSNNNIHSAVLHRSGSDRRPSVSTQQQQRLVIGTKQPGTSLSNSSLYMVRPQSSSVSVRNSTQQPYVNIISGTRLQQSTPVLSRPAQQNTYYVSSGTNSPTNSYVVRPSGYKKMIVTSQRGTSSSTNDSFRNS</sequence>
<keyword evidence="2" id="KW-1185">Reference proteome</keyword>
<reference evidence="1 2" key="2">
    <citation type="submission" date="2018-11" db="EMBL/GenBank/DDBJ databases">
        <authorList>
            <consortium name="Pathogen Informatics"/>
        </authorList>
    </citation>
    <scope>NUCLEOTIDE SEQUENCE [LARGE SCALE GENOMIC DNA]</scope>
</reference>
<organism evidence="3">
    <name type="scientific">Onchocerca flexuosa</name>
    <dbReference type="NCBI Taxonomy" id="387005"/>
    <lineage>
        <taxon>Eukaryota</taxon>
        <taxon>Metazoa</taxon>
        <taxon>Ecdysozoa</taxon>
        <taxon>Nematoda</taxon>
        <taxon>Chromadorea</taxon>
        <taxon>Rhabditida</taxon>
        <taxon>Spirurina</taxon>
        <taxon>Spiruromorpha</taxon>
        <taxon>Filarioidea</taxon>
        <taxon>Onchocercidae</taxon>
        <taxon>Onchocerca</taxon>
    </lineage>
</organism>
<accession>A0A183HLG0</accession>
<reference evidence="3" key="1">
    <citation type="submission" date="2016-06" db="UniProtKB">
        <authorList>
            <consortium name="WormBaseParasite"/>
        </authorList>
    </citation>
    <scope>IDENTIFICATION</scope>
</reference>
<evidence type="ECO:0000313" key="3">
    <source>
        <dbReference type="WBParaSite" id="OFLC_0000832101-mRNA-1"/>
    </source>
</evidence>